<protein>
    <submittedName>
        <fullName evidence="1">Uncharacterized protein</fullName>
    </submittedName>
</protein>
<accession>A0A3A1NES0</accession>
<dbReference type="RefSeq" id="WP_119648857.1">
    <property type="nucleotide sequence ID" value="NZ_QXFI01000036.1"/>
</dbReference>
<sequence>MVQDNSNTSKPNLIEIFRTNVEDESTADRTVNALHENFKNVSANFDLEDCDRILRVESIDGNIMLKEILHFLTSLNLKVELIMD</sequence>
<evidence type="ECO:0000313" key="1">
    <source>
        <dbReference type="EMBL" id="RIV41957.1"/>
    </source>
</evidence>
<keyword evidence="4" id="KW-1185">Reference proteome</keyword>
<evidence type="ECO:0000313" key="2">
    <source>
        <dbReference type="EMBL" id="TXJ90834.1"/>
    </source>
</evidence>
<proteinExistence type="predicted"/>
<evidence type="ECO:0000313" key="4">
    <source>
        <dbReference type="Proteomes" id="UP000321621"/>
    </source>
</evidence>
<name>A0A3A1NES0_9FLAO</name>
<dbReference type="EMBL" id="VNWK01000036">
    <property type="protein sequence ID" value="TXJ90834.1"/>
    <property type="molecule type" value="Genomic_DNA"/>
</dbReference>
<organism evidence="1 3">
    <name type="scientific">Flagellimonas pelagia</name>
    <dbReference type="NCBI Taxonomy" id="2306998"/>
    <lineage>
        <taxon>Bacteria</taxon>
        <taxon>Pseudomonadati</taxon>
        <taxon>Bacteroidota</taxon>
        <taxon>Flavobacteriia</taxon>
        <taxon>Flavobacteriales</taxon>
        <taxon>Flavobacteriaceae</taxon>
        <taxon>Flagellimonas</taxon>
    </lineage>
</organism>
<reference evidence="1 3" key="1">
    <citation type="submission" date="2018-08" db="EMBL/GenBank/DDBJ databases">
        <title>Proposal of Muricauda 72 sp.nov. and Muricauda NH166 sp.nov., isolated from seawater.</title>
        <authorList>
            <person name="Cheng H."/>
            <person name="Wu Y.-H."/>
            <person name="Guo L.-L."/>
            <person name="Xu X.-W."/>
        </authorList>
    </citation>
    <scope>NUCLEOTIDE SEQUENCE [LARGE SCALE GENOMIC DNA]</scope>
    <source>
        <strain evidence="1 3">72</strain>
    </source>
</reference>
<dbReference type="EMBL" id="QXFI01000036">
    <property type="protein sequence ID" value="RIV41957.1"/>
    <property type="molecule type" value="Genomic_DNA"/>
</dbReference>
<dbReference type="Proteomes" id="UP000266691">
    <property type="component" value="Unassembled WGS sequence"/>
</dbReference>
<dbReference type="OrthoDB" id="1036397at2"/>
<comment type="caution">
    <text evidence="1">The sequence shown here is derived from an EMBL/GenBank/DDBJ whole genome shotgun (WGS) entry which is preliminary data.</text>
</comment>
<dbReference type="AlphaFoldDB" id="A0A3A1NES0"/>
<evidence type="ECO:0000313" key="3">
    <source>
        <dbReference type="Proteomes" id="UP000266691"/>
    </source>
</evidence>
<gene>
    <name evidence="1" type="ORF">D2V05_17760</name>
    <name evidence="2" type="ORF">FQ017_17600</name>
</gene>
<reference evidence="2 4" key="2">
    <citation type="submission" date="2019-07" db="EMBL/GenBank/DDBJ databases">
        <title>Draft genome of two Muricauda strains isolated from deep sea.</title>
        <authorList>
            <person name="Sun C."/>
        </authorList>
    </citation>
    <scope>NUCLEOTIDE SEQUENCE [LARGE SCALE GENOMIC DNA]</scope>
    <source>
        <strain evidence="2 4">72</strain>
    </source>
</reference>
<dbReference type="Proteomes" id="UP000321621">
    <property type="component" value="Unassembled WGS sequence"/>
</dbReference>